<feature type="chain" id="PRO_5019535455" evidence="1">
    <location>
        <begin position="22"/>
        <end position="494"/>
    </location>
</feature>
<protein>
    <submittedName>
        <fullName evidence="2">Uncharacterized protein</fullName>
    </submittedName>
</protein>
<evidence type="ECO:0000313" key="3">
    <source>
        <dbReference type="Proteomes" id="UP000290243"/>
    </source>
</evidence>
<name>A0A449B3V0_9BACT</name>
<keyword evidence="3" id="KW-1185">Reference proteome</keyword>
<dbReference type="AlphaFoldDB" id="A0A449B3V0"/>
<feature type="signal peptide" evidence="1">
    <location>
        <begin position="1"/>
        <end position="21"/>
    </location>
</feature>
<dbReference type="EMBL" id="LR215037">
    <property type="protein sequence ID" value="VEU75245.1"/>
    <property type="molecule type" value="Genomic_DNA"/>
</dbReference>
<dbReference type="OrthoDB" id="9795531at2"/>
<keyword evidence="1" id="KW-0732">Signal</keyword>
<proteinExistence type="predicted"/>
<accession>A0A449B3V0</accession>
<evidence type="ECO:0000313" key="2">
    <source>
        <dbReference type="EMBL" id="VEU75245.1"/>
    </source>
</evidence>
<dbReference type="RefSeq" id="WP_129646181.1">
    <property type="nucleotide sequence ID" value="NZ_LR215037.1"/>
</dbReference>
<sequence length="494" mass="57776">MRKNKLILRSIVGSSFLSILAPIMISSTTTENTNSEKQNVVQILNRPRTAIELWKQEYVNSQKEEFKNLINAKAWNDFEGGLTQSQIDFLNKKVETMTFDNYNSVRQEILKLGHESKEAFSRLITFTFGGTYFNDLMSKTENASINETIKNGFDSLRVFSRTDLLEDQEYKLAFEEYKTTSNSLFQEIKTGDNLDNAKLVNILTRANAAYEKFSAVIKSRTDAKFNKLKEFDYYHNYLVKYFYAEDKIKVNGNPNEWNDRNYYVGLAGNWTILIGNLANDDEISNLLYKWNISGTNDQYNHFLQKIGDGADDNNFSKIQGSPWFTLGNYGTPLYHAKWTKDLLSYFYNYNDLNFVEADKSKKEVHFNFINKVQNRYYENTNGHRYFIEKFNFKAEDLPITIYLWRNGNSFGRNKPYNGKFYEKDYNNVSAWKSKELEDANGFFNTNSNLIFARDNYAVLYDRNGWEFSKPRNINGNDKLAALATKIEEKKRELE</sequence>
<dbReference type="KEGG" id="mmau:NCTC10168_00162"/>
<reference evidence="2 3" key="1">
    <citation type="submission" date="2019-01" db="EMBL/GenBank/DDBJ databases">
        <authorList>
            <consortium name="Pathogen Informatics"/>
        </authorList>
    </citation>
    <scope>NUCLEOTIDE SEQUENCE [LARGE SCALE GENOMIC DNA]</scope>
    <source>
        <strain evidence="2 3">NCTC10168</strain>
    </source>
</reference>
<dbReference type="Proteomes" id="UP000290243">
    <property type="component" value="Chromosome"/>
</dbReference>
<organism evidence="2 3">
    <name type="scientific">Mycoplasmopsis maculosa</name>
    <dbReference type="NCBI Taxonomy" id="114885"/>
    <lineage>
        <taxon>Bacteria</taxon>
        <taxon>Bacillati</taxon>
        <taxon>Mycoplasmatota</taxon>
        <taxon>Mycoplasmoidales</taxon>
        <taxon>Metamycoplasmataceae</taxon>
        <taxon>Mycoplasmopsis</taxon>
    </lineage>
</organism>
<gene>
    <name evidence="2" type="ORF">NCTC10168_00162</name>
</gene>
<evidence type="ECO:0000256" key="1">
    <source>
        <dbReference type="SAM" id="SignalP"/>
    </source>
</evidence>